<protein>
    <submittedName>
        <fullName evidence="1">Uncharacterized protein</fullName>
    </submittedName>
</protein>
<comment type="caution">
    <text evidence="1">The sequence shown here is derived from an EMBL/GenBank/DDBJ whole genome shotgun (WGS) entry which is preliminary data.</text>
</comment>
<reference evidence="1" key="1">
    <citation type="submission" date="2019-08" db="EMBL/GenBank/DDBJ databases">
        <authorList>
            <person name="Kucharzyk K."/>
            <person name="Murdoch R.W."/>
            <person name="Higgins S."/>
            <person name="Loffler F."/>
        </authorList>
    </citation>
    <scope>NUCLEOTIDE SEQUENCE</scope>
</reference>
<proteinExistence type="predicted"/>
<sequence length="181" mass="20044">MGNPFFDAGYRLLGGQETSAQGGVGIIDEVGQYVVSFAVGNDNGNTFIGHFAGNVSLGKHTTPSETRLTRLNVVRQVFPSIYFSDYRGRRVAWYPVVDTVNVTEDNQCLSIHHRCDKARQLVVVGKHKFADRDGIVFVYNGNHLVLQHHTHAVLLIEIMPAGSEILLRGKNLSHRNAVFAK</sequence>
<name>A0A645DKT9_9ZZZZ</name>
<organism evidence="1">
    <name type="scientific">bioreactor metagenome</name>
    <dbReference type="NCBI Taxonomy" id="1076179"/>
    <lineage>
        <taxon>unclassified sequences</taxon>
        <taxon>metagenomes</taxon>
        <taxon>ecological metagenomes</taxon>
    </lineage>
</organism>
<dbReference type="AlphaFoldDB" id="A0A645DKT9"/>
<gene>
    <name evidence="1" type="ORF">SDC9_136790</name>
</gene>
<evidence type="ECO:0000313" key="1">
    <source>
        <dbReference type="EMBL" id="MPM89678.1"/>
    </source>
</evidence>
<dbReference type="EMBL" id="VSSQ01037071">
    <property type="protein sequence ID" value="MPM89678.1"/>
    <property type="molecule type" value="Genomic_DNA"/>
</dbReference>
<accession>A0A645DKT9</accession>